<dbReference type="InterPro" id="IPR036179">
    <property type="entry name" value="Ig-like_dom_sf"/>
</dbReference>
<proteinExistence type="inferred from homology"/>
<dbReference type="Gene3D" id="2.60.40.10">
    <property type="entry name" value="Immunoglobulins"/>
    <property type="match status" value="1"/>
</dbReference>
<evidence type="ECO:0000256" key="8">
    <source>
        <dbReference type="ARBA" id="ARBA00023157"/>
    </source>
</evidence>
<comment type="caution">
    <text evidence="9">The sequence shown here is derived from an EMBL/GenBank/DDBJ whole genome shotgun (WGS) entry which is preliminary data.</text>
</comment>
<dbReference type="SMART" id="SM00607">
    <property type="entry name" value="FTP"/>
    <property type="match status" value="1"/>
</dbReference>
<comment type="similarity">
    <text evidence="2">Belongs to the fucolectin family.</text>
</comment>
<accession>A0A6S7GGL1</accession>
<keyword evidence="10" id="KW-1185">Reference proteome</keyword>
<dbReference type="Pfam" id="PF22633">
    <property type="entry name" value="F5_F8_type_C_2"/>
    <property type="match status" value="1"/>
</dbReference>
<evidence type="ECO:0000256" key="1">
    <source>
        <dbReference type="ARBA" id="ARBA00002219"/>
    </source>
</evidence>
<sequence>MAIALITREVSSQEVDGLSANLALRQETGGSSKLSPDTGGGKAVDFRVDATDVTMHFATSDKIADTDPYWYVKLDDVYLVQTVEIFSRRNCCPGHMGTIEVRVGKSLNDDGGRTNPLCGEPKNMNNIPKHTFRCERYGRYVTVKKTDIPVQYHLIFLEVLVNKEPTLNVAFGKTTSHSSTFRDVSGSDKAVDGTHLAFNSRRGLPPHWCMIDLGETIPIVKIFLLHTHRIFALKKMILTIGDISTDHGKDNPRMGGVHDFSKSYTTTLYNNPRMSGRYATIESLIMEDEIIFMEIELYSESMPFIKERTGLGSHSVPLYHGYQNVLPCHSYGHPAPYIAWVSEGVVLQNRTSDQDTNLVVVANGTKGTTTDYECWASNIHGKDLYSITATHTGRYDMCIKPEEVRDPSRNRFSKQDTTKEIQNDRDSFDASKMYSFFNPLSSLYMKLATSCPSTSSCGTGAPGWLPDGHPKPEDGMVRRKVCFHYDGNCCYKALYIDVINCPGMYVYGLVNTVFDFAARYCLEDDKKSKSPLLC</sequence>
<dbReference type="AlphaFoldDB" id="A0A6S7GGL1"/>
<evidence type="ECO:0000256" key="3">
    <source>
        <dbReference type="ARBA" id="ARBA00011233"/>
    </source>
</evidence>
<dbReference type="InterPro" id="IPR008979">
    <property type="entry name" value="Galactose-bd-like_sf"/>
</dbReference>
<keyword evidence="8" id="KW-1015">Disulfide bond</keyword>
<name>A0A6S7GGL1_PARCT</name>
<dbReference type="InterPro" id="IPR051941">
    <property type="entry name" value="BG_Antigen-Binding_Lectin"/>
</dbReference>
<dbReference type="GO" id="GO:0046872">
    <property type="term" value="F:metal ion binding"/>
    <property type="evidence" value="ECO:0007669"/>
    <property type="project" value="UniProtKB-KW"/>
</dbReference>
<keyword evidence="6" id="KW-0430">Lectin</keyword>
<reference evidence="9" key="1">
    <citation type="submission" date="2020-04" db="EMBL/GenBank/DDBJ databases">
        <authorList>
            <person name="Alioto T."/>
            <person name="Alioto T."/>
            <person name="Gomez Garrido J."/>
        </authorList>
    </citation>
    <scope>NUCLEOTIDE SEQUENCE</scope>
    <source>
        <strain evidence="9">A484AB</strain>
    </source>
</reference>
<dbReference type="EMBL" id="CACRXK020001648">
    <property type="protein sequence ID" value="CAB3990373.1"/>
    <property type="molecule type" value="Genomic_DNA"/>
</dbReference>
<dbReference type="GO" id="GO:0001868">
    <property type="term" value="P:regulation of complement activation, lectin pathway"/>
    <property type="evidence" value="ECO:0007669"/>
    <property type="project" value="UniProtKB-ARBA"/>
</dbReference>
<dbReference type="SUPFAM" id="SSF48726">
    <property type="entry name" value="Immunoglobulin"/>
    <property type="match status" value="1"/>
</dbReference>
<dbReference type="PROSITE" id="PS50835">
    <property type="entry name" value="IG_LIKE"/>
    <property type="match status" value="1"/>
</dbReference>
<evidence type="ECO:0000313" key="9">
    <source>
        <dbReference type="EMBL" id="CAB3990373.1"/>
    </source>
</evidence>
<keyword evidence="7" id="KW-0106">Calcium</keyword>
<evidence type="ECO:0000256" key="2">
    <source>
        <dbReference type="ARBA" id="ARBA00010147"/>
    </source>
</evidence>
<dbReference type="PANTHER" id="PTHR45713:SF11">
    <property type="entry name" value="FUCOLECTIN TACHYLECTIN-4 PENTRAXIN-1 DOMAIN-CONTAINING PROTEIN"/>
    <property type="match status" value="1"/>
</dbReference>
<keyword evidence="5" id="KW-0732">Signal</keyword>
<evidence type="ECO:0000256" key="4">
    <source>
        <dbReference type="ARBA" id="ARBA00022723"/>
    </source>
</evidence>
<protein>
    <submittedName>
        <fullName evidence="9">Partial</fullName>
    </submittedName>
</protein>
<dbReference type="InterPro" id="IPR013783">
    <property type="entry name" value="Ig-like_fold"/>
</dbReference>
<evidence type="ECO:0000256" key="5">
    <source>
        <dbReference type="ARBA" id="ARBA00022729"/>
    </source>
</evidence>
<evidence type="ECO:0000256" key="6">
    <source>
        <dbReference type="ARBA" id="ARBA00022734"/>
    </source>
</evidence>
<dbReference type="InterPro" id="IPR006585">
    <property type="entry name" value="FTP1"/>
</dbReference>
<organism evidence="9 10">
    <name type="scientific">Paramuricea clavata</name>
    <name type="common">Red gorgonian</name>
    <name type="synonym">Violescent sea-whip</name>
    <dbReference type="NCBI Taxonomy" id="317549"/>
    <lineage>
        <taxon>Eukaryota</taxon>
        <taxon>Metazoa</taxon>
        <taxon>Cnidaria</taxon>
        <taxon>Anthozoa</taxon>
        <taxon>Octocorallia</taxon>
        <taxon>Malacalcyonacea</taxon>
        <taxon>Plexauridae</taxon>
        <taxon>Paramuricea</taxon>
    </lineage>
</organism>
<comment type="subunit">
    <text evidence="3">Homotrimer.</text>
</comment>
<dbReference type="Proteomes" id="UP001152795">
    <property type="component" value="Unassembled WGS sequence"/>
</dbReference>
<evidence type="ECO:0000313" key="10">
    <source>
        <dbReference type="Proteomes" id="UP001152795"/>
    </source>
</evidence>
<dbReference type="Gene3D" id="2.60.120.260">
    <property type="entry name" value="Galactose-binding domain-like"/>
    <property type="match status" value="2"/>
</dbReference>
<dbReference type="InterPro" id="IPR007110">
    <property type="entry name" value="Ig-like_dom"/>
</dbReference>
<dbReference type="GO" id="GO:0042806">
    <property type="term" value="F:fucose binding"/>
    <property type="evidence" value="ECO:0007669"/>
    <property type="project" value="UniProtKB-ARBA"/>
</dbReference>
<gene>
    <name evidence="9" type="ORF">PACLA_8A077026</name>
</gene>
<dbReference type="GO" id="GO:0010185">
    <property type="term" value="P:regulation of cellular defense response"/>
    <property type="evidence" value="ECO:0007669"/>
    <property type="project" value="UniProtKB-ARBA"/>
</dbReference>
<dbReference type="PANTHER" id="PTHR45713">
    <property type="entry name" value="FTP DOMAIN-CONTAINING PROTEIN"/>
    <property type="match status" value="1"/>
</dbReference>
<keyword evidence="4" id="KW-0479">Metal-binding</keyword>
<evidence type="ECO:0000256" key="7">
    <source>
        <dbReference type="ARBA" id="ARBA00022837"/>
    </source>
</evidence>
<comment type="function">
    <text evidence="1">Acts as a defensive agent. Recognizes blood group fucosylated oligosaccharides including A, B, H and Lewis B-type antigens. Does not recognize Lewis A antigen and has low affinity for monovalent haptens.</text>
</comment>
<dbReference type="SUPFAM" id="SSF49785">
    <property type="entry name" value="Galactose-binding domain-like"/>
    <property type="match status" value="2"/>
</dbReference>
<dbReference type="Pfam" id="PF23283">
    <property type="entry name" value="D8C_UMOD"/>
    <property type="match status" value="1"/>
</dbReference>
<dbReference type="InterPro" id="IPR057774">
    <property type="entry name" value="D8C_UMOD/GP2/OIT3-like"/>
</dbReference>
<dbReference type="OrthoDB" id="5985863at2759"/>